<organism evidence="1 2">
    <name type="scientific">Brassica rapa subsp. trilocularis</name>
    <dbReference type="NCBI Taxonomy" id="1813537"/>
    <lineage>
        <taxon>Eukaryota</taxon>
        <taxon>Viridiplantae</taxon>
        <taxon>Streptophyta</taxon>
        <taxon>Embryophyta</taxon>
        <taxon>Tracheophyta</taxon>
        <taxon>Spermatophyta</taxon>
        <taxon>Magnoliopsida</taxon>
        <taxon>eudicotyledons</taxon>
        <taxon>Gunneridae</taxon>
        <taxon>Pentapetalae</taxon>
        <taxon>rosids</taxon>
        <taxon>malvids</taxon>
        <taxon>Brassicales</taxon>
        <taxon>Brassicaceae</taxon>
        <taxon>Brassiceae</taxon>
        <taxon>Brassica</taxon>
    </lineage>
</organism>
<keyword evidence="2" id="KW-1185">Reference proteome</keyword>
<sequence length="116" mass="13409">EWDVRLLEDYVAPANIPFIRSLAISSAHHRDTFCWSYTKMASTRWVLDIYIIVQWVWMGLDGQLGKGSTSGDMKLPMARVCLAFRNGSTTMDDEDYAPAFNMSELWDGLQRFDRHN</sequence>
<accession>A0ABQ7MRK9</accession>
<proteinExistence type="predicted"/>
<evidence type="ECO:0000313" key="2">
    <source>
        <dbReference type="Proteomes" id="UP000823674"/>
    </source>
</evidence>
<reference evidence="1 2" key="1">
    <citation type="submission" date="2021-03" db="EMBL/GenBank/DDBJ databases">
        <authorList>
            <person name="King G.J."/>
            <person name="Bancroft I."/>
            <person name="Baten A."/>
            <person name="Bloomfield J."/>
            <person name="Borpatragohain P."/>
            <person name="He Z."/>
            <person name="Irish N."/>
            <person name="Irwin J."/>
            <person name="Liu K."/>
            <person name="Mauleon R.P."/>
            <person name="Moore J."/>
            <person name="Morris R."/>
            <person name="Ostergaard L."/>
            <person name="Wang B."/>
            <person name="Wells R."/>
        </authorList>
    </citation>
    <scope>NUCLEOTIDE SEQUENCE [LARGE SCALE GENOMIC DNA]</scope>
    <source>
        <strain evidence="1">R-o-18</strain>
        <tissue evidence="1">Leaf</tissue>
    </source>
</reference>
<dbReference type="EMBL" id="JADBGQ010000004">
    <property type="protein sequence ID" value="KAG5400296.1"/>
    <property type="molecule type" value="Genomic_DNA"/>
</dbReference>
<protein>
    <submittedName>
        <fullName evidence="1">Uncharacterized protein</fullName>
    </submittedName>
</protein>
<name>A0ABQ7MRK9_BRACM</name>
<gene>
    <name evidence="1" type="primary">A04p008290.1_BraROA</name>
    <name evidence="1" type="ORF">IGI04_014903</name>
</gene>
<dbReference type="Proteomes" id="UP000823674">
    <property type="component" value="Chromosome A04"/>
</dbReference>
<comment type="caution">
    <text evidence="1">The sequence shown here is derived from an EMBL/GenBank/DDBJ whole genome shotgun (WGS) entry which is preliminary data.</text>
</comment>
<feature type="non-terminal residue" evidence="1">
    <location>
        <position position="1"/>
    </location>
</feature>
<evidence type="ECO:0000313" key="1">
    <source>
        <dbReference type="EMBL" id="KAG5400296.1"/>
    </source>
</evidence>